<name>U5CYC1_AMBTC</name>
<dbReference type="SUPFAM" id="SSF48264">
    <property type="entry name" value="Cytochrome P450"/>
    <property type="match status" value="1"/>
</dbReference>
<dbReference type="GO" id="GO:0016712">
    <property type="term" value="F:oxidoreductase activity, acting on paired donors, with incorporation or reduction of molecular oxygen, reduced flavin or flavoprotein as one donor, and incorporation of one atom of oxygen"/>
    <property type="evidence" value="ECO:0000318"/>
    <property type="project" value="GO_Central"/>
</dbReference>
<dbReference type="AlphaFoldDB" id="U5CYC1"/>
<dbReference type="HOGENOM" id="CLU_001570_26_4_1"/>
<dbReference type="EMBL" id="KI392518">
    <property type="protein sequence ID" value="ERN14970.1"/>
    <property type="molecule type" value="Genomic_DNA"/>
</dbReference>
<dbReference type="GO" id="GO:0005506">
    <property type="term" value="F:iron ion binding"/>
    <property type="evidence" value="ECO:0007669"/>
    <property type="project" value="InterPro"/>
</dbReference>
<protein>
    <recommendedName>
        <fullName evidence="4">Cytochrome P450</fullName>
    </recommendedName>
</protein>
<dbReference type="Proteomes" id="UP000017836">
    <property type="component" value="Unassembled WGS sequence"/>
</dbReference>
<evidence type="ECO:0000256" key="1">
    <source>
        <dbReference type="ARBA" id="ARBA00010617"/>
    </source>
</evidence>
<reference evidence="3" key="1">
    <citation type="journal article" date="2013" name="Science">
        <title>The Amborella genome and the evolution of flowering plants.</title>
        <authorList>
            <consortium name="Amborella Genome Project"/>
        </authorList>
    </citation>
    <scope>NUCLEOTIDE SEQUENCE [LARGE SCALE GENOMIC DNA]</scope>
</reference>
<dbReference type="Gene3D" id="1.10.630.10">
    <property type="entry name" value="Cytochrome P450"/>
    <property type="match status" value="1"/>
</dbReference>
<accession>U5CYC1</accession>
<comment type="similarity">
    <text evidence="1">Belongs to the cytochrome P450 family.</text>
</comment>
<organism evidence="2 3">
    <name type="scientific">Amborella trichopoda</name>
    <dbReference type="NCBI Taxonomy" id="13333"/>
    <lineage>
        <taxon>Eukaryota</taxon>
        <taxon>Viridiplantae</taxon>
        <taxon>Streptophyta</taxon>
        <taxon>Embryophyta</taxon>
        <taxon>Tracheophyta</taxon>
        <taxon>Spermatophyta</taxon>
        <taxon>Magnoliopsida</taxon>
        <taxon>Amborellales</taxon>
        <taxon>Amborellaceae</taxon>
        <taxon>Amborella</taxon>
    </lineage>
</organism>
<evidence type="ECO:0000313" key="2">
    <source>
        <dbReference type="EMBL" id="ERN14970.1"/>
    </source>
</evidence>
<dbReference type="eggNOG" id="KOG0156">
    <property type="taxonomic scope" value="Eukaryota"/>
</dbReference>
<sequence>MTLRLGYRTTVVVSSSDMAQEVLQKNDQAFAGRTTLQAITAESHHRFSIAWAQVGPYWSTLRGLCNTQLFTTQRLNALHALRHRKICELLELVRQYSDARRAVDIGHVAFVTSLNLLSNMIFSSDMVNPQSESAEEMKELVWSIMEVVGTPNIADYFPILRPLDPQGIKRKTVILVRRMHQLLNVKIDERVRVRESGQPICGDFIDVLLYYSDQESGSKFSRAEILAFLSA</sequence>
<dbReference type="PANTHER" id="PTHR47950:SF44">
    <property type="entry name" value="CYTOCHROME P450, FAMILY 76, SUBFAMILY C, POLYPEPTIDE 5-RELATED"/>
    <property type="match status" value="1"/>
</dbReference>
<dbReference type="InterPro" id="IPR036396">
    <property type="entry name" value="Cyt_P450_sf"/>
</dbReference>
<dbReference type="OMA" id="CISITYK"/>
<dbReference type="GO" id="GO:0020037">
    <property type="term" value="F:heme binding"/>
    <property type="evidence" value="ECO:0007669"/>
    <property type="project" value="InterPro"/>
</dbReference>
<keyword evidence="3" id="KW-1185">Reference proteome</keyword>
<dbReference type="STRING" id="13333.U5CYC1"/>
<dbReference type="Gramene" id="ERN14970">
    <property type="protein sequence ID" value="ERN14970"/>
    <property type="gene ID" value="AMTR_s00032p00218550"/>
</dbReference>
<dbReference type="PANTHER" id="PTHR47950">
    <property type="entry name" value="CYTOCHROME P450, FAMILY 76, SUBFAMILY C, POLYPEPTIDE 5-RELATED"/>
    <property type="match status" value="1"/>
</dbReference>
<evidence type="ECO:0000313" key="3">
    <source>
        <dbReference type="Proteomes" id="UP000017836"/>
    </source>
</evidence>
<dbReference type="Pfam" id="PF00067">
    <property type="entry name" value="p450"/>
    <property type="match status" value="1"/>
</dbReference>
<gene>
    <name evidence="2" type="ORF">AMTR_s00032p00218550</name>
</gene>
<dbReference type="InterPro" id="IPR001128">
    <property type="entry name" value="Cyt_P450"/>
</dbReference>
<evidence type="ECO:0008006" key="4">
    <source>
        <dbReference type="Google" id="ProtNLM"/>
    </source>
</evidence>
<proteinExistence type="inferred from homology"/>